<evidence type="ECO:0000256" key="4">
    <source>
        <dbReference type="ARBA" id="ARBA00022927"/>
    </source>
</evidence>
<keyword evidence="3" id="KW-0813">Transport</keyword>
<protein>
    <recommendedName>
        <fullName evidence="6">Clathrin/coatomer adaptor adaptin-like N-terminal domain-containing protein</fullName>
    </recommendedName>
</protein>
<dbReference type="EMBL" id="JAZDUA010000096">
    <property type="protein sequence ID" value="KAK7868355.1"/>
    <property type="molecule type" value="Genomic_DNA"/>
</dbReference>
<evidence type="ECO:0000256" key="1">
    <source>
        <dbReference type="ARBA" id="ARBA00004308"/>
    </source>
</evidence>
<dbReference type="Pfam" id="PF01602">
    <property type="entry name" value="Adaptin_N"/>
    <property type="match status" value="1"/>
</dbReference>
<evidence type="ECO:0000259" key="6">
    <source>
        <dbReference type="Pfam" id="PF01602"/>
    </source>
</evidence>
<dbReference type="InterPro" id="IPR002553">
    <property type="entry name" value="Clathrin/coatomer_adapt-like_N"/>
</dbReference>
<name>A0AAN9VUJ1_9ORTH</name>
<evidence type="ECO:0000313" key="8">
    <source>
        <dbReference type="Proteomes" id="UP001378592"/>
    </source>
</evidence>
<dbReference type="Gene3D" id="1.25.10.10">
    <property type="entry name" value="Leucine-rich Repeat Variant"/>
    <property type="match status" value="1"/>
</dbReference>
<dbReference type="GO" id="GO:0030117">
    <property type="term" value="C:membrane coat"/>
    <property type="evidence" value="ECO:0007669"/>
    <property type="project" value="InterPro"/>
</dbReference>
<gene>
    <name evidence="7" type="ORF">R5R35_013648</name>
</gene>
<evidence type="ECO:0000256" key="3">
    <source>
        <dbReference type="ARBA" id="ARBA00022448"/>
    </source>
</evidence>
<keyword evidence="4" id="KW-0653">Protein transport</keyword>
<dbReference type="Proteomes" id="UP001378592">
    <property type="component" value="Unassembled WGS sequence"/>
</dbReference>
<dbReference type="InterPro" id="IPR016024">
    <property type="entry name" value="ARM-type_fold"/>
</dbReference>
<dbReference type="InterPro" id="IPR026739">
    <property type="entry name" value="AP_beta"/>
</dbReference>
<feature type="domain" description="Clathrin/coatomer adaptor adaptin-like N-terminal" evidence="6">
    <location>
        <begin position="39"/>
        <end position="530"/>
    </location>
</feature>
<comment type="subcellular location">
    <subcellularLocation>
        <location evidence="1">Endomembrane system</location>
    </subcellularLocation>
</comment>
<dbReference type="InterPro" id="IPR011989">
    <property type="entry name" value="ARM-like"/>
</dbReference>
<dbReference type="GO" id="GO:0016192">
    <property type="term" value="P:vesicle-mediated transport"/>
    <property type="evidence" value="ECO:0007669"/>
    <property type="project" value="InterPro"/>
</dbReference>
<organism evidence="7 8">
    <name type="scientific">Gryllus longicercus</name>
    <dbReference type="NCBI Taxonomy" id="2509291"/>
    <lineage>
        <taxon>Eukaryota</taxon>
        <taxon>Metazoa</taxon>
        <taxon>Ecdysozoa</taxon>
        <taxon>Arthropoda</taxon>
        <taxon>Hexapoda</taxon>
        <taxon>Insecta</taxon>
        <taxon>Pterygota</taxon>
        <taxon>Neoptera</taxon>
        <taxon>Polyneoptera</taxon>
        <taxon>Orthoptera</taxon>
        <taxon>Ensifera</taxon>
        <taxon>Gryllidea</taxon>
        <taxon>Grylloidea</taxon>
        <taxon>Gryllidae</taxon>
        <taxon>Gryllinae</taxon>
        <taxon>Gryllus</taxon>
    </lineage>
</organism>
<reference evidence="7 8" key="1">
    <citation type="submission" date="2024-03" db="EMBL/GenBank/DDBJ databases">
        <title>The genome assembly and annotation of the cricket Gryllus longicercus Weissman &amp; Gray.</title>
        <authorList>
            <person name="Szrajer S."/>
            <person name="Gray D."/>
            <person name="Ylla G."/>
        </authorList>
    </citation>
    <scope>NUCLEOTIDE SEQUENCE [LARGE SCALE GENOMIC DNA]</scope>
    <source>
        <strain evidence="7">DAG 2021-001</strain>
        <tissue evidence="7">Whole body minus gut</tissue>
    </source>
</reference>
<keyword evidence="5" id="KW-0472">Membrane</keyword>
<dbReference type="GO" id="GO:0012505">
    <property type="term" value="C:endomembrane system"/>
    <property type="evidence" value="ECO:0007669"/>
    <property type="project" value="UniProtKB-SubCell"/>
</dbReference>
<dbReference type="SUPFAM" id="SSF48371">
    <property type="entry name" value="ARM repeat"/>
    <property type="match status" value="1"/>
</dbReference>
<keyword evidence="8" id="KW-1185">Reference proteome</keyword>
<evidence type="ECO:0000256" key="5">
    <source>
        <dbReference type="ARBA" id="ARBA00023136"/>
    </source>
</evidence>
<comment type="caution">
    <text evidence="7">The sequence shown here is derived from an EMBL/GenBank/DDBJ whole genome shotgun (WGS) entry which is preliminary data.</text>
</comment>
<dbReference type="GO" id="GO:0006886">
    <property type="term" value="P:intracellular protein transport"/>
    <property type="evidence" value="ECO:0007669"/>
    <property type="project" value="InterPro"/>
</dbReference>
<comment type="similarity">
    <text evidence="2">Belongs to the adaptor complexes large subunit family.</text>
</comment>
<evidence type="ECO:0000256" key="2">
    <source>
        <dbReference type="ARBA" id="ARBA00006613"/>
    </source>
</evidence>
<accession>A0AAN9VUJ1</accession>
<dbReference type="PANTHER" id="PTHR11134">
    <property type="entry name" value="ADAPTOR COMPLEX SUBUNIT BETA FAMILY MEMBER"/>
    <property type="match status" value="1"/>
</dbReference>
<dbReference type="AlphaFoldDB" id="A0AAN9VUJ1"/>
<sequence length="543" mass="61675">MISPENIASNLIKESRNPRSPGEISILLQQLHEAVQVSSDVDSFIGPIMKLLPNNNFEIKRSVYSLLPRICSIHPDSALLAANTIVKDCMDPNPYVKCVALSAACSLPQILEHTNSVLLQLFDDDNPKVRHSIVLGSGKLFRKAPDFVKEMGYVDRLYECVRDSDPVVVTSSLLTLDVILASEGGVVVNRNMVNYLMGRLPEFPDMQLADILQVFRKYTPASEEELFREMSILDPYLTCSTNAAVTVSCINLFLFLVEKDFSHLTSDIIKRSLPVLREFLKSSASKLYVKIILDFLISMIHQKKYDWLNALSECSDLFFPQEKDDYKIIRKKISILPYVCDEENYKTVLEALKEKYCLNMNTYKDAIMCASLIAKRCSVNVGHECLKIFHTLLELKSEVISDSVLNVLHTLDLLRYDRSNVSHLLHKVFTNAYLIHNVNAVPAMAVLLGDYGEFVDNHSAHVLESLVQDFEVHEDERTKLLILMASVKMFLKMPAKCQHILGEVFEKCMSGKKEPDDLFNKARRYYLLLQHDVELAKKILLGC</sequence>
<proteinExistence type="inferred from homology"/>
<evidence type="ECO:0000313" key="7">
    <source>
        <dbReference type="EMBL" id="KAK7868355.1"/>
    </source>
</evidence>